<evidence type="ECO:0000259" key="3">
    <source>
        <dbReference type="PROSITE" id="PS50026"/>
    </source>
</evidence>
<evidence type="ECO:0000256" key="1">
    <source>
        <dbReference type="PROSITE-ProRule" id="PRU00076"/>
    </source>
</evidence>
<keyword evidence="1" id="KW-0245">EGF-like domain</keyword>
<dbReference type="Proteomes" id="UP001057375">
    <property type="component" value="Unassembled WGS sequence"/>
</dbReference>
<keyword evidence="2" id="KW-0472">Membrane</keyword>
<feature type="disulfide bond" evidence="1">
    <location>
        <begin position="1267"/>
        <end position="1276"/>
    </location>
</feature>
<proteinExistence type="predicted"/>
<dbReference type="InterPro" id="IPR051830">
    <property type="entry name" value="NOTCH_homolog"/>
</dbReference>
<organism evidence="4 5">
    <name type="scientific">Aduncisulcus paluster</name>
    <dbReference type="NCBI Taxonomy" id="2918883"/>
    <lineage>
        <taxon>Eukaryota</taxon>
        <taxon>Metamonada</taxon>
        <taxon>Carpediemonas-like organisms</taxon>
        <taxon>Aduncisulcus</taxon>
    </lineage>
</organism>
<dbReference type="EMBL" id="BQXS01013842">
    <property type="protein sequence ID" value="GKT29686.1"/>
    <property type="molecule type" value="Genomic_DNA"/>
</dbReference>
<feature type="domain" description="EGF-like" evidence="3">
    <location>
        <begin position="1280"/>
        <end position="1312"/>
    </location>
</feature>
<feature type="disulfide bond" evidence="1">
    <location>
        <begin position="1248"/>
        <end position="1265"/>
    </location>
</feature>
<evidence type="ECO:0000313" key="4">
    <source>
        <dbReference type="EMBL" id="GKT29686.1"/>
    </source>
</evidence>
<gene>
    <name evidence="4" type="ORF">ADUPG1_014136</name>
</gene>
<dbReference type="Gene3D" id="2.10.25.10">
    <property type="entry name" value="Laminin"/>
    <property type="match status" value="1"/>
</dbReference>
<comment type="caution">
    <text evidence="1">Lacks conserved residue(s) required for the propagation of feature annotation.</text>
</comment>
<dbReference type="SMART" id="SM00181">
    <property type="entry name" value="EGF"/>
    <property type="match status" value="5"/>
</dbReference>
<evidence type="ECO:0000313" key="5">
    <source>
        <dbReference type="Proteomes" id="UP001057375"/>
    </source>
</evidence>
<reference evidence="4" key="1">
    <citation type="submission" date="2022-03" db="EMBL/GenBank/DDBJ databases">
        <title>Draft genome sequence of Aduncisulcus paluster, a free-living microaerophilic Fornicata.</title>
        <authorList>
            <person name="Yuyama I."/>
            <person name="Kume K."/>
            <person name="Tamura T."/>
            <person name="Inagaki Y."/>
            <person name="Hashimoto T."/>
        </authorList>
    </citation>
    <scope>NUCLEOTIDE SEQUENCE</scope>
    <source>
        <strain evidence="4">NY0171</strain>
    </source>
</reference>
<feature type="domain" description="EGF-like" evidence="3">
    <location>
        <begin position="1238"/>
        <end position="1277"/>
    </location>
</feature>
<name>A0ABQ5KFN2_9EUKA</name>
<sequence length="1476" mass="160899">MIEIGRCYFFLILCISIISFTFCLDTLEILDHNSVRRTNAFSDDTFIEIGSDSNYVVQAGSSGILYFYLSVGSNLFIESSEYREVLALTEEDIEIDPFIVNRTMVFDYKVDGDTSYTRAIIYPPTFDSYVNTYLSPEELAASTVDSAFSYPVSGASVGEDIGECNPFPMFSGSTHLVLPVHFFDFESVESTSDVPNEIIVNVGFGIDSSTMYGWFPIYLVGPDDTVIYTDIGFTGYFDVELDEQYNYSQVTVNICTTVVGSLGGLECDINLLLLSVDVVGNIRIESSEEARAAGWTGTFPAVFDDVQLFDYGMVKASPGYNDKIPGQVQLNFQCGTRCSQMLTSTPSTAGDGSGSNDMVLIDSLTFSSTTEIESYRDIRAVDVSMSGSGIYGVGLRSEHRFFIFGGNSSVIYILSKAYKTLASSLGASVESSTSRELLEANTAFRIKVREDDPEYDDDYGAFVYYTMPNAASVSLVKTANFYYGANMFGVSPVYLSSAFLSYMFSTVNLSQYSLPIPLPVYVYNATTDLYARSSATYLQFETSQTDTNTVLVSVGLYLSSSSSTALKTLDFTIASDSALPTANFYYGANMFCVSPVYLSSAFLSYMFSTVNLSQYSLPIPLPVYVYNATTDLYARSSATYLQFETSQTDTNTVLVSVGLYLSSSSSTALKTLDFTIASDSALPVENIRTYFMPDWWITSTQESHVLVIGVAPNSTSSYLSSIAISVSFDYLGVIRTYSGYSAYSVTCPDFEEGTLNLTEYYEVQRILLFSAISLTNTSNFSYAYMNTNCGSSCNLEQDCVLESDGGVSCRCKSEYERLVLPTLHSRTFYSLEKAEEYVDIAPSDVTSTQKEMIEEASIQTLNAGICSVYAQPNSNVTLKGVKIADSVMLSSGATLLLEGSSFSVNNVDIDTPADNKPVVLDGEDAMGTVRYTDGDGESQVVCVIPHASVITYPSSTAPTLYSHSSDEYAPASFPSFEVPSNYKLIRSISVGTCEENTSESVCSLSLPFSFPILTSSVSELQLQVGKIVFFDSDGDSIGSLIPVNADTDASMKAYVVQEDKTADDYNCINDKIVIYLTVDTLAFTVDILITISRSGVIELLYKMDETVDIDGRIRTTLTIDGTTFTPVLPDTSTIDSTYVTYFSIPFVPSSFMANLSVYSYTCYDDSDNELMCSFGVCQQVGQDSNNILCRCGARFEGDSCIECGGGWEDDEETTTTSSSSNIITSNFSTGDYDSMRCSIPTCEYYGECNGNGTCTGVATSGEQSCECDAGYIGDECAQATPEVCDDIACENGGQCVDGSCVCAFGYSGSTCSEMECVVDDSVTNCNSVYSDSTCDTSTGSCECADNWSGDECSTYTATGDCINGVLNGTDCVCSGDYTGMYCQCNNSCNNNGLCREWGCECFSGYYGDDCSEALSPNFRTHDYDSDLIDYYEDEYDVTVNLQRAVFTLHLHSESILASSRDIGQFDCHQYIYIHDG</sequence>
<feature type="disulfide bond" evidence="1">
    <location>
        <begin position="1373"/>
        <end position="1382"/>
    </location>
</feature>
<feature type="non-terminal residue" evidence="4">
    <location>
        <position position="1476"/>
    </location>
</feature>
<dbReference type="PROSITE" id="PS00022">
    <property type="entry name" value="EGF_1"/>
    <property type="match status" value="4"/>
</dbReference>
<feature type="domain" description="EGF-like" evidence="3">
    <location>
        <begin position="1348"/>
        <end position="1383"/>
    </location>
</feature>
<evidence type="ECO:0000256" key="2">
    <source>
        <dbReference type="SAM" id="Phobius"/>
    </source>
</evidence>
<dbReference type="PROSITE" id="PS01186">
    <property type="entry name" value="EGF_2"/>
    <property type="match status" value="2"/>
</dbReference>
<keyword evidence="2" id="KW-1133">Transmembrane helix</keyword>
<feature type="transmembrane region" description="Helical" evidence="2">
    <location>
        <begin position="7"/>
        <end position="27"/>
    </location>
</feature>
<keyword evidence="5" id="KW-1185">Reference proteome</keyword>
<protein>
    <recommendedName>
        <fullName evidence="3">EGF-like domain-containing protein</fullName>
    </recommendedName>
</protein>
<comment type="caution">
    <text evidence="4">The sequence shown here is derived from an EMBL/GenBank/DDBJ whole genome shotgun (WGS) entry which is preliminary data.</text>
</comment>
<dbReference type="InterPro" id="IPR000742">
    <property type="entry name" value="EGF"/>
</dbReference>
<dbReference type="PROSITE" id="PS50026">
    <property type="entry name" value="EGF_3"/>
    <property type="match status" value="3"/>
</dbReference>
<dbReference type="PANTHER" id="PTHR24033:SF151">
    <property type="entry name" value="NOTCH 2"/>
    <property type="match status" value="1"/>
</dbReference>
<dbReference type="PANTHER" id="PTHR24033">
    <property type="entry name" value="EGF-LIKE DOMAIN-CONTAINING PROTEIN"/>
    <property type="match status" value="1"/>
</dbReference>
<feature type="disulfide bond" evidence="1">
    <location>
        <begin position="1302"/>
        <end position="1311"/>
    </location>
</feature>
<keyword evidence="2" id="KW-0812">Transmembrane</keyword>
<keyword evidence="1" id="KW-1015">Disulfide bond</keyword>
<accession>A0ABQ5KFN2</accession>